<keyword evidence="1" id="KW-1133">Transmembrane helix</keyword>
<feature type="transmembrane region" description="Helical" evidence="1">
    <location>
        <begin position="14"/>
        <end position="32"/>
    </location>
</feature>
<evidence type="ECO:0000313" key="2">
    <source>
        <dbReference type="EMBL" id="SFZ81049.1"/>
    </source>
</evidence>
<dbReference type="RefSeq" id="WP_024740755.1">
    <property type="nucleotide sequence ID" value="NZ_BAUG01000011.1"/>
</dbReference>
<dbReference type="InterPro" id="IPR025982">
    <property type="entry name" value="SieB"/>
</dbReference>
<keyword evidence="3" id="KW-1185">Reference proteome</keyword>
<name>A0A2H1E7Q2_9FLAO</name>
<dbReference type="EMBL" id="LT634361">
    <property type="protein sequence ID" value="SFZ81049.1"/>
    <property type="molecule type" value="Genomic_DNA"/>
</dbReference>
<dbReference type="OrthoDB" id="1347838at2"/>
<sequence>MEKYLKAIFDLTKLPTKFFFLLSVVSGFILFVDQSFLNEKLFLDNAKEKYGWILGIVFILSTGLVLVNFVIWIFKSIQRKILLKKWKKKFTERVKNLDRFEKSILREFILIGQKSIDMPIDNSSVSGLLDKGILVMNRQFGNSSIMHGMKTSLSINESVMEILELKDIDLSDPPTEKEIEFAKNNRPEWTNKWY</sequence>
<dbReference type="KEGG" id="tmar:MARIT_0925"/>
<evidence type="ECO:0000256" key="1">
    <source>
        <dbReference type="SAM" id="Phobius"/>
    </source>
</evidence>
<proteinExistence type="predicted"/>
<accession>A0A2H1E7Q2</accession>
<dbReference type="STRING" id="1349785.GCA_000509405_02055"/>
<protein>
    <recommendedName>
        <fullName evidence="4">Superinfection exclusion protein B</fullName>
    </recommendedName>
</protein>
<dbReference type="GeneID" id="47722491"/>
<reference evidence="2 3" key="1">
    <citation type="submission" date="2016-11" db="EMBL/GenBank/DDBJ databases">
        <authorList>
            <person name="Jaros S."/>
            <person name="Januszkiewicz K."/>
            <person name="Wedrychowicz H."/>
        </authorList>
    </citation>
    <scope>NUCLEOTIDE SEQUENCE [LARGE SCALE GENOMIC DNA]</scope>
    <source>
        <strain evidence="2">NCIMB 2154T</strain>
    </source>
</reference>
<gene>
    <name evidence="2" type="ORF">MARIT_0925</name>
</gene>
<feature type="transmembrane region" description="Helical" evidence="1">
    <location>
        <begin position="52"/>
        <end position="74"/>
    </location>
</feature>
<evidence type="ECO:0000313" key="3">
    <source>
        <dbReference type="Proteomes" id="UP000231564"/>
    </source>
</evidence>
<dbReference type="AlphaFoldDB" id="A0A2H1E7Q2"/>
<evidence type="ECO:0008006" key="4">
    <source>
        <dbReference type="Google" id="ProtNLM"/>
    </source>
</evidence>
<dbReference type="Proteomes" id="UP000231564">
    <property type="component" value="Chromosome MARIT"/>
</dbReference>
<organism evidence="2 3">
    <name type="scientific">Tenacibaculum maritimum NCIMB 2154</name>
    <dbReference type="NCBI Taxonomy" id="1349785"/>
    <lineage>
        <taxon>Bacteria</taxon>
        <taxon>Pseudomonadati</taxon>
        <taxon>Bacteroidota</taxon>
        <taxon>Flavobacteriia</taxon>
        <taxon>Flavobacteriales</taxon>
        <taxon>Flavobacteriaceae</taxon>
        <taxon>Tenacibaculum</taxon>
    </lineage>
</organism>
<keyword evidence="1" id="KW-0812">Transmembrane</keyword>
<keyword evidence="1" id="KW-0472">Membrane</keyword>
<dbReference type="Pfam" id="PF14163">
    <property type="entry name" value="SieB"/>
    <property type="match status" value="1"/>
</dbReference>